<dbReference type="Proteomes" id="UP001157502">
    <property type="component" value="Chromosome 4"/>
</dbReference>
<name>A0ACC2HC66_DALPE</name>
<evidence type="ECO:0000313" key="1">
    <source>
        <dbReference type="EMBL" id="KAJ8013332.1"/>
    </source>
</evidence>
<proteinExistence type="predicted"/>
<accession>A0ACC2HC66</accession>
<reference evidence="1" key="1">
    <citation type="submission" date="2021-05" db="EMBL/GenBank/DDBJ databases">
        <authorList>
            <person name="Pan Q."/>
            <person name="Jouanno E."/>
            <person name="Zahm M."/>
            <person name="Klopp C."/>
            <person name="Cabau C."/>
            <person name="Louis A."/>
            <person name="Berthelot C."/>
            <person name="Parey E."/>
            <person name="Roest Crollius H."/>
            <person name="Montfort J."/>
            <person name="Robinson-Rechavi M."/>
            <person name="Bouchez O."/>
            <person name="Lampietro C."/>
            <person name="Lopez Roques C."/>
            <person name="Donnadieu C."/>
            <person name="Postlethwait J."/>
            <person name="Bobe J."/>
            <person name="Dillon D."/>
            <person name="Chandos A."/>
            <person name="von Hippel F."/>
            <person name="Guiguen Y."/>
        </authorList>
    </citation>
    <scope>NUCLEOTIDE SEQUENCE</scope>
    <source>
        <strain evidence="1">YG-Jan2019</strain>
    </source>
</reference>
<sequence>MSKLLTISESEVMEMTNVLKSRLVTEVVSQVQDMLQQLDSATLNIAVTGESGSGKSSFVNTFRSVDSDNPQAALCGVTETTREARAYSHPRIPTVTIWDLLGSAHLPSCQRRTWSSDLEATLRRRRGKGLTEAEVLIQIREDCDKNLRKAGLEEAKVFLLSCFQLHGFDFPLLHSTIAGELEGHKRHVFLLSLPNLSSAVVEQKKTALRGAVWWRAMEACLTAVTTQDGCHGVVPMLMNILLSYQRSFGLDTESLQQLAELTGNSYQVLHECVHSTTGKELSEQKVQNMLSQIATTQQTVASYLEKRVPVLGTIASSSIVFAACYYFLTSALNDLSHDAEKITMVDNTDNCCLDSDLSMITEDEVTTVRVIEEALENESLTSAAGKIQDYLDEIQNVELSIAITGESGSGKSTFINAFRGLGDEDEGSAATGVVQTTIEVKDYPHPKHPNVKLWDLPGVGTPNFKPEDYLQKVQFERYDFFIIISSERFKANDVLLANDIQKMKKKSALCALQDRWSFGFREKEEVFQPG</sequence>
<comment type="caution">
    <text evidence="1">The sequence shown here is derived from an EMBL/GenBank/DDBJ whole genome shotgun (WGS) entry which is preliminary data.</text>
</comment>
<protein>
    <submittedName>
        <fullName evidence="1">Uncharacterized protein</fullName>
    </submittedName>
</protein>
<organism evidence="1 2">
    <name type="scientific">Dallia pectoralis</name>
    <name type="common">Alaska blackfish</name>
    <dbReference type="NCBI Taxonomy" id="75939"/>
    <lineage>
        <taxon>Eukaryota</taxon>
        <taxon>Metazoa</taxon>
        <taxon>Chordata</taxon>
        <taxon>Craniata</taxon>
        <taxon>Vertebrata</taxon>
        <taxon>Euteleostomi</taxon>
        <taxon>Actinopterygii</taxon>
        <taxon>Neopterygii</taxon>
        <taxon>Teleostei</taxon>
        <taxon>Protacanthopterygii</taxon>
        <taxon>Esociformes</taxon>
        <taxon>Umbridae</taxon>
        <taxon>Dallia</taxon>
    </lineage>
</organism>
<dbReference type="EMBL" id="CM055731">
    <property type="protein sequence ID" value="KAJ8013332.1"/>
    <property type="molecule type" value="Genomic_DNA"/>
</dbReference>
<gene>
    <name evidence="1" type="ORF">DPEC_G00052170</name>
</gene>
<evidence type="ECO:0000313" key="2">
    <source>
        <dbReference type="Proteomes" id="UP001157502"/>
    </source>
</evidence>
<keyword evidence="2" id="KW-1185">Reference proteome</keyword>